<keyword evidence="7" id="KW-0378">Hydrolase</keyword>
<comment type="catalytic activity">
    <reaction evidence="1">
        <text>Endonucleolytic cleavage to 5'-phosphomonoester.</text>
        <dbReference type="EC" id="3.1.26.4"/>
    </reaction>
</comment>
<evidence type="ECO:0000256" key="1">
    <source>
        <dbReference type="ARBA" id="ARBA00000077"/>
    </source>
</evidence>
<evidence type="ECO:0000256" key="3">
    <source>
        <dbReference type="ARBA" id="ARBA00012180"/>
    </source>
</evidence>
<evidence type="ECO:0000259" key="9">
    <source>
        <dbReference type="PROSITE" id="PS50879"/>
    </source>
</evidence>
<dbReference type="Pfam" id="PF00075">
    <property type="entry name" value="RNase_H"/>
    <property type="match status" value="1"/>
</dbReference>
<dbReference type="InterPro" id="IPR012337">
    <property type="entry name" value="RNaseH-like_sf"/>
</dbReference>
<accession>A0A7E4V9R7</accession>
<keyword evidence="5" id="KW-0479">Metal-binding</keyword>
<organism evidence="10 11">
    <name type="scientific">Panagrellus redivivus</name>
    <name type="common">Microworm</name>
    <dbReference type="NCBI Taxonomy" id="6233"/>
    <lineage>
        <taxon>Eukaryota</taxon>
        <taxon>Metazoa</taxon>
        <taxon>Ecdysozoa</taxon>
        <taxon>Nematoda</taxon>
        <taxon>Chromadorea</taxon>
        <taxon>Rhabditida</taxon>
        <taxon>Tylenchina</taxon>
        <taxon>Panagrolaimomorpha</taxon>
        <taxon>Panagrolaimoidea</taxon>
        <taxon>Panagrolaimidae</taxon>
        <taxon>Panagrellus</taxon>
    </lineage>
</organism>
<dbReference type="Gene3D" id="3.30.420.10">
    <property type="entry name" value="Ribonuclease H-like superfamily/Ribonuclease H"/>
    <property type="match status" value="1"/>
</dbReference>
<dbReference type="GO" id="GO:0046872">
    <property type="term" value="F:metal ion binding"/>
    <property type="evidence" value="ECO:0007669"/>
    <property type="project" value="UniProtKB-KW"/>
</dbReference>
<protein>
    <recommendedName>
        <fullName evidence="3">ribonuclease H</fullName>
        <ecNumber evidence="3">3.1.26.4</ecNumber>
    </recommendedName>
</protein>
<dbReference type="EC" id="3.1.26.4" evidence="3"/>
<dbReference type="InterPro" id="IPR050092">
    <property type="entry name" value="RNase_H"/>
</dbReference>
<evidence type="ECO:0000256" key="7">
    <source>
        <dbReference type="ARBA" id="ARBA00022801"/>
    </source>
</evidence>
<dbReference type="SUPFAM" id="SSF53098">
    <property type="entry name" value="Ribonuclease H-like"/>
    <property type="match status" value="1"/>
</dbReference>
<keyword evidence="6" id="KW-0255">Endonuclease</keyword>
<comment type="similarity">
    <text evidence="2">Belongs to the RNase H family.</text>
</comment>
<evidence type="ECO:0000256" key="6">
    <source>
        <dbReference type="ARBA" id="ARBA00022759"/>
    </source>
</evidence>
<feature type="domain" description="RNase H type-1" evidence="9">
    <location>
        <begin position="24"/>
        <end position="171"/>
    </location>
</feature>
<dbReference type="GO" id="GO:0043137">
    <property type="term" value="P:DNA replication, removal of RNA primer"/>
    <property type="evidence" value="ECO:0007669"/>
    <property type="project" value="TreeGrafter"/>
</dbReference>
<dbReference type="WBParaSite" id="Pan_g18339.t1">
    <property type="protein sequence ID" value="Pan_g18339.t1"/>
    <property type="gene ID" value="Pan_g18339"/>
</dbReference>
<dbReference type="AlphaFoldDB" id="A0A7E4V9R7"/>
<evidence type="ECO:0000256" key="5">
    <source>
        <dbReference type="ARBA" id="ARBA00022723"/>
    </source>
</evidence>
<keyword evidence="10" id="KW-1185">Reference proteome</keyword>
<evidence type="ECO:0000313" key="11">
    <source>
        <dbReference type="WBParaSite" id="Pan_g18339.t1"/>
    </source>
</evidence>
<reference evidence="11" key="2">
    <citation type="submission" date="2020-10" db="UniProtKB">
        <authorList>
            <consortium name="WormBaseParasite"/>
        </authorList>
    </citation>
    <scope>IDENTIFICATION</scope>
</reference>
<evidence type="ECO:0000256" key="4">
    <source>
        <dbReference type="ARBA" id="ARBA00022722"/>
    </source>
</evidence>
<keyword evidence="4" id="KW-0540">Nuclease</keyword>
<feature type="region of interest" description="Disordered" evidence="8">
    <location>
        <begin position="1"/>
        <end position="31"/>
    </location>
</feature>
<evidence type="ECO:0000256" key="2">
    <source>
        <dbReference type="ARBA" id="ARBA00005300"/>
    </source>
</evidence>
<dbReference type="GO" id="GO:0004523">
    <property type="term" value="F:RNA-DNA hybrid ribonuclease activity"/>
    <property type="evidence" value="ECO:0007669"/>
    <property type="project" value="UniProtKB-EC"/>
</dbReference>
<dbReference type="Proteomes" id="UP000492821">
    <property type="component" value="Unassembled WGS sequence"/>
</dbReference>
<dbReference type="PANTHER" id="PTHR10642">
    <property type="entry name" value="RIBONUCLEASE H1"/>
    <property type="match status" value="1"/>
</dbReference>
<dbReference type="CDD" id="cd09280">
    <property type="entry name" value="RNase_HI_eukaryote_like"/>
    <property type="match status" value="1"/>
</dbReference>
<name>A0A7E4V9R7_PANRE</name>
<feature type="compositionally biased region" description="Gly residues" evidence="8">
    <location>
        <begin position="7"/>
        <end position="20"/>
    </location>
</feature>
<dbReference type="InterPro" id="IPR036397">
    <property type="entry name" value="RNaseH_sf"/>
</dbReference>
<proteinExistence type="inferred from homology"/>
<dbReference type="PROSITE" id="PS50879">
    <property type="entry name" value="RNASE_H_1"/>
    <property type="match status" value="1"/>
</dbReference>
<sequence length="174" mass="19023">MSYYGNRGNGGGSSRSGGYGSSSSKPEPVVYTDGACTNNGYSNARGGIGIYWGPDHPNNVSAPLNDSRATNNRAEYTAVNEAIKQARNDGYGSVTIRTDSELLVKSANEYSKNWQRNDWKTASGSDVKNQDLIKEFHGLKQSINVRLEHVNGHRGEHGNEMADRLAKEAAKKYY</sequence>
<dbReference type="PANTHER" id="PTHR10642:SF26">
    <property type="entry name" value="RIBONUCLEASE H1"/>
    <property type="match status" value="1"/>
</dbReference>
<evidence type="ECO:0000256" key="8">
    <source>
        <dbReference type="SAM" id="MobiDB-lite"/>
    </source>
</evidence>
<evidence type="ECO:0000313" key="10">
    <source>
        <dbReference type="Proteomes" id="UP000492821"/>
    </source>
</evidence>
<reference evidence="10" key="1">
    <citation type="journal article" date="2013" name="Genetics">
        <title>The draft genome and transcriptome of Panagrellus redivivus are shaped by the harsh demands of a free-living lifestyle.</title>
        <authorList>
            <person name="Srinivasan J."/>
            <person name="Dillman A.R."/>
            <person name="Macchietto M.G."/>
            <person name="Heikkinen L."/>
            <person name="Lakso M."/>
            <person name="Fracchia K.M."/>
            <person name="Antoshechkin I."/>
            <person name="Mortazavi A."/>
            <person name="Wong G."/>
            <person name="Sternberg P.W."/>
        </authorList>
    </citation>
    <scope>NUCLEOTIDE SEQUENCE [LARGE SCALE GENOMIC DNA]</scope>
    <source>
        <strain evidence="10">MT8872</strain>
    </source>
</reference>
<dbReference type="InterPro" id="IPR002156">
    <property type="entry name" value="RNaseH_domain"/>
</dbReference>
<dbReference type="GO" id="GO:0003676">
    <property type="term" value="F:nucleic acid binding"/>
    <property type="evidence" value="ECO:0007669"/>
    <property type="project" value="InterPro"/>
</dbReference>